<keyword evidence="2 6" id="KW-0808">Transferase</keyword>
<dbReference type="InterPro" id="IPR001555">
    <property type="entry name" value="GART_AS"/>
</dbReference>
<dbReference type="InterPro" id="IPR004607">
    <property type="entry name" value="GART"/>
</dbReference>
<feature type="binding site" evidence="6">
    <location>
        <begin position="12"/>
        <end position="14"/>
    </location>
    <ligand>
        <name>N(1)-(5-phospho-beta-D-ribosyl)glycinamide</name>
        <dbReference type="ChEBI" id="CHEBI:143788"/>
    </ligand>
</feature>
<comment type="function">
    <text evidence="6">Catalyzes the transfer of a formyl group from 10-formyltetrahydrofolate to 5-phospho-ribosyl-glycinamide (GAR), producing 5-phospho-ribosyl-N-formylglycinamide (FGAR) and tetrahydrofolate.</text>
</comment>
<feature type="binding site" evidence="6">
    <location>
        <position position="64"/>
    </location>
    <ligand>
        <name>(6R)-10-formyltetrahydrofolate</name>
        <dbReference type="ChEBI" id="CHEBI:195366"/>
    </ligand>
</feature>
<feature type="binding site" evidence="6">
    <location>
        <position position="106"/>
    </location>
    <ligand>
        <name>(6R)-10-formyltetrahydrofolate</name>
        <dbReference type="ChEBI" id="CHEBI:195366"/>
    </ligand>
</feature>
<evidence type="ECO:0000256" key="5">
    <source>
        <dbReference type="ARBA" id="ARBA00047664"/>
    </source>
</evidence>
<keyword evidence="3 6" id="KW-0658">Purine biosynthesis</keyword>
<dbReference type="PANTHER" id="PTHR43369">
    <property type="entry name" value="PHOSPHORIBOSYLGLYCINAMIDE FORMYLTRANSFERASE"/>
    <property type="match status" value="1"/>
</dbReference>
<dbReference type="Pfam" id="PF00551">
    <property type="entry name" value="Formyl_trans_N"/>
    <property type="match status" value="1"/>
</dbReference>
<feature type="active site" description="Proton donor" evidence="6">
    <location>
        <position position="108"/>
    </location>
</feature>
<dbReference type="SUPFAM" id="SSF53328">
    <property type="entry name" value="Formyltransferase"/>
    <property type="match status" value="1"/>
</dbReference>
<dbReference type="InterPro" id="IPR002376">
    <property type="entry name" value="Formyl_transf_N"/>
</dbReference>
<organism evidence="8 9">
    <name type="scientific">Microbacterium suwonense</name>
    <dbReference type="NCBI Taxonomy" id="683047"/>
    <lineage>
        <taxon>Bacteria</taxon>
        <taxon>Bacillati</taxon>
        <taxon>Actinomycetota</taxon>
        <taxon>Actinomycetes</taxon>
        <taxon>Micrococcales</taxon>
        <taxon>Microbacteriaceae</taxon>
        <taxon>Microbacterium</taxon>
    </lineage>
</organism>
<evidence type="ECO:0000259" key="7">
    <source>
        <dbReference type="Pfam" id="PF00551"/>
    </source>
</evidence>
<reference evidence="9" key="1">
    <citation type="journal article" date="2019" name="Int. J. Syst. Evol. Microbiol.">
        <title>The Global Catalogue of Microorganisms (GCM) 10K type strain sequencing project: providing services to taxonomists for standard genome sequencing and annotation.</title>
        <authorList>
            <consortium name="The Broad Institute Genomics Platform"/>
            <consortium name="The Broad Institute Genome Sequencing Center for Infectious Disease"/>
            <person name="Wu L."/>
            <person name="Ma J."/>
        </authorList>
    </citation>
    <scope>NUCLEOTIDE SEQUENCE [LARGE SCALE GENOMIC DNA]</scope>
    <source>
        <strain evidence="9">NBRC 106310</strain>
    </source>
</reference>
<evidence type="ECO:0000256" key="3">
    <source>
        <dbReference type="ARBA" id="ARBA00022755"/>
    </source>
</evidence>
<comment type="similarity">
    <text evidence="4 6">Belongs to the GART family.</text>
</comment>
<feature type="domain" description="Formyl transferase N-terminal" evidence="7">
    <location>
        <begin position="4"/>
        <end position="181"/>
    </location>
</feature>
<feature type="binding site" evidence="6">
    <location>
        <begin position="89"/>
        <end position="92"/>
    </location>
    <ligand>
        <name>(6R)-10-formyltetrahydrofolate</name>
        <dbReference type="ChEBI" id="CHEBI:195366"/>
    </ligand>
</feature>
<protein>
    <recommendedName>
        <fullName evidence="6">Phosphoribosylglycinamide formyltransferase</fullName>
        <ecNumber evidence="6">2.1.2.2</ecNumber>
    </recommendedName>
    <alternativeName>
        <fullName evidence="6">5'-phosphoribosylglycinamide transformylase</fullName>
    </alternativeName>
    <alternativeName>
        <fullName evidence="6">GAR transformylase</fullName>
        <shortName evidence="6">GART</shortName>
    </alternativeName>
</protein>
<feature type="site" description="Raises pKa of active site His" evidence="6">
    <location>
        <position position="144"/>
    </location>
</feature>
<proteinExistence type="inferred from homology"/>
<evidence type="ECO:0000256" key="2">
    <source>
        <dbReference type="ARBA" id="ARBA00022679"/>
    </source>
</evidence>
<dbReference type="RefSeq" id="WP_286298972.1">
    <property type="nucleotide sequence ID" value="NZ_AP027728.1"/>
</dbReference>
<dbReference type="EMBL" id="AP027728">
    <property type="protein sequence ID" value="BDZ39090.1"/>
    <property type="molecule type" value="Genomic_DNA"/>
</dbReference>
<dbReference type="PROSITE" id="PS00373">
    <property type="entry name" value="GART"/>
    <property type="match status" value="1"/>
</dbReference>
<dbReference type="NCBIfam" id="TIGR00639">
    <property type="entry name" value="PurN"/>
    <property type="match status" value="1"/>
</dbReference>
<keyword evidence="9" id="KW-1185">Reference proteome</keyword>
<evidence type="ECO:0000256" key="4">
    <source>
        <dbReference type="ARBA" id="ARBA00038440"/>
    </source>
</evidence>
<dbReference type="Proteomes" id="UP001321543">
    <property type="component" value="Chromosome"/>
</dbReference>
<dbReference type="PANTHER" id="PTHR43369:SF2">
    <property type="entry name" value="PHOSPHORIBOSYLGLYCINAMIDE FORMYLTRANSFERASE"/>
    <property type="match status" value="1"/>
</dbReference>
<accession>A0ABM8FTT6</accession>
<dbReference type="InterPro" id="IPR036477">
    <property type="entry name" value="Formyl_transf_N_sf"/>
</dbReference>
<gene>
    <name evidence="6 8" type="primary">purN</name>
    <name evidence="8" type="ORF">GCM10025863_17040</name>
</gene>
<dbReference type="CDD" id="cd08645">
    <property type="entry name" value="FMT_core_GART"/>
    <property type="match status" value="1"/>
</dbReference>
<evidence type="ECO:0000256" key="6">
    <source>
        <dbReference type="HAMAP-Rule" id="MF_01930"/>
    </source>
</evidence>
<evidence type="ECO:0000313" key="9">
    <source>
        <dbReference type="Proteomes" id="UP001321543"/>
    </source>
</evidence>
<dbReference type="EC" id="2.1.2.2" evidence="6"/>
<comment type="pathway">
    <text evidence="1 6">Purine metabolism; IMP biosynthesis via de novo pathway; N(2)-formyl-N(1)-(5-phospho-D-ribosyl)glycinamide from N(1)-(5-phospho-D-ribosyl)glycinamide (10-formyl THF route): step 1/1.</text>
</comment>
<dbReference type="HAMAP" id="MF_01930">
    <property type="entry name" value="PurN"/>
    <property type="match status" value="1"/>
</dbReference>
<evidence type="ECO:0000313" key="8">
    <source>
        <dbReference type="EMBL" id="BDZ39090.1"/>
    </source>
</evidence>
<comment type="catalytic activity">
    <reaction evidence="5 6">
        <text>N(1)-(5-phospho-beta-D-ribosyl)glycinamide + (6R)-10-formyltetrahydrofolate = N(2)-formyl-N(1)-(5-phospho-beta-D-ribosyl)glycinamide + (6S)-5,6,7,8-tetrahydrofolate + H(+)</text>
        <dbReference type="Rhea" id="RHEA:15053"/>
        <dbReference type="ChEBI" id="CHEBI:15378"/>
        <dbReference type="ChEBI" id="CHEBI:57453"/>
        <dbReference type="ChEBI" id="CHEBI:143788"/>
        <dbReference type="ChEBI" id="CHEBI:147286"/>
        <dbReference type="ChEBI" id="CHEBI:195366"/>
        <dbReference type="EC" id="2.1.2.2"/>
    </reaction>
</comment>
<name>A0ABM8FTT6_9MICO</name>
<evidence type="ECO:0000256" key="1">
    <source>
        <dbReference type="ARBA" id="ARBA00005054"/>
    </source>
</evidence>
<sequence>MLTLVVLISGAGSNLRALLEATSHPDFPARVLAVGADRDADGLAHAEDFGIPTFTVPYAAYPTREAWGEELAAQLDAWQPDLIVLSGLMRLLPAAVVARYAPRIVNTHPAYLPEFPGAHGVRDALAAGAEQTGASVIVVDDGVDSGPILAQERIAVRPDDTESSLHERIKPVERRLLIDVVQRIATGELVL</sequence>
<dbReference type="Gene3D" id="3.40.50.170">
    <property type="entry name" value="Formyl transferase, N-terminal domain"/>
    <property type="match status" value="1"/>
</dbReference>